<evidence type="ECO:0000256" key="2">
    <source>
        <dbReference type="ARBA" id="ARBA00023125"/>
    </source>
</evidence>
<dbReference type="InterPro" id="IPR011991">
    <property type="entry name" value="ArsR-like_HTH"/>
</dbReference>
<dbReference type="InterPro" id="IPR011008">
    <property type="entry name" value="Dimeric_a/b-barrel"/>
</dbReference>
<dbReference type="InterPro" id="IPR036390">
    <property type="entry name" value="WH_DNA-bd_sf"/>
</dbReference>
<dbReference type="EMBL" id="CP043732">
    <property type="protein sequence ID" value="QMU96347.1"/>
    <property type="molecule type" value="Genomic_DNA"/>
</dbReference>
<feature type="domain" description="HTH asnC-type" evidence="4">
    <location>
        <begin position="10"/>
        <end position="70"/>
    </location>
</feature>
<dbReference type="CDD" id="cd00090">
    <property type="entry name" value="HTH_ARSR"/>
    <property type="match status" value="1"/>
</dbReference>
<dbReference type="PROSITE" id="PS00519">
    <property type="entry name" value="HTH_ASNC_1"/>
    <property type="match status" value="1"/>
</dbReference>
<dbReference type="Proteomes" id="UP000515708">
    <property type="component" value="Chromosome"/>
</dbReference>
<protein>
    <submittedName>
        <fullName evidence="5">Lrp/AsnC family transcriptional regulator</fullName>
    </submittedName>
</protein>
<keyword evidence="3" id="KW-0804">Transcription</keyword>
<dbReference type="SUPFAM" id="SSF54909">
    <property type="entry name" value="Dimeric alpha+beta barrel"/>
    <property type="match status" value="1"/>
</dbReference>
<accession>A0A7D8AK06</accession>
<dbReference type="PROSITE" id="PS50956">
    <property type="entry name" value="HTH_ASNC_2"/>
    <property type="match status" value="1"/>
</dbReference>
<sequence>MSDKAKTPALDDVSKQIIEMLQRDGRRPYADIGRAVGLSEAAVRQRVQRLTDAGVIQIVAVTDPRQMGFSRMAMIGIRTSGDPREVAEAVKEFDEIAYLVVTLGTFDVLAEAVCESDEDLLELVATRVRAIPGVEHTECLIYAGLHKDFYNWGTR</sequence>
<dbReference type="RefSeq" id="WP_182254627.1">
    <property type="nucleotide sequence ID" value="NZ_CP043732.1"/>
</dbReference>
<dbReference type="InterPro" id="IPR036388">
    <property type="entry name" value="WH-like_DNA-bd_sf"/>
</dbReference>
<dbReference type="Gene3D" id="1.10.10.10">
    <property type="entry name" value="Winged helix-like DNA-binding domain superfamily/Winged helix DNA-binding domain"/>
    <property type="match status" value="1"/>
</dbReference>
<evidence type="ECO:0000256" key="1">
    <source>
        <dbReference type="ARBA" id="ARBA00023015"/>
    </source>
</evidence>
<dbReference type="InterPro" id="IPR019885">
    <property type="entry name" value="Tscrpt_reg_HTH_AsnC-type_CS"/>
</dbReference>
<name>A0A7D8AK06_9MICO</name>
<dbReference type="GO" id="GO:0005829">
    <property type="term" value="C:cytosol"/>
    <property type="evidence" value="ECO:0007669"/>
    <property type="project" value="TreeGrafter"/>
</dbReference>
<keyword evidence="2" id="KW-0238">DNA-binding</keyword>
<dbReference type="InterPro" id="IPR000485">
    <property type="entry name" value="AsnC-type_HTH_dom"/>
</dbReference>
<evidence type="ECO:0000259" key="4">
    <source>
        <dbReference type="PROSITE" id="PS50956"/>
    </source>
</evidence>
<dbReference type="PANTHER" id="PTHR30154:SF34">
    <property type="entry name" value="TRANSCRIPTIONAL REGULATOR AZLB"/>
    <property type="match status" value="1"/>
</dbReference>
<gene>
    <name evidence="5" type="ORF">FVO59_03340</name>
</gene>
<evidence type="ECO:0000256" key="3">
    <source>
        <dbReference type="ARBA" id="ARBA00023163"/>
    </source>
</evidence>
<dbReference type="GO" id="GO:0043200">
    <property type="term" value="P:response to amino acid"/>
    <property type="evidence" value="ECO:0007669"/>
    <property type="project" value="TreeGrafter"/>
</dbReference>
<proteinExistence type="predicted"/>
<dbReference type="GO" id="GO:0043565">
    <property type="term" value="F:sequence-specific DNA binding"/>
    <property type="evidence" value="ECO:0007669"/>
    <property type="project" value="InterPro"/>
</dbReference>
<dbReference type="PRINTS" id="PR00033">
    <property type="entry name" value="HTHASNC"/>
</dbReference>
<dbReference type="SMART" id="SM00344">
    <property type="entry name" value="HTH_ASNC"/>
    <property type="match status" value="1"/>
</dbReference>
<dbReference type="Pfam" id="PF13404">
    <property type="entry name" value="HTH_AsnC-type"/>
    <property type="match status" value="1"/>
</dbReference>
<dbReference type="AlphaFoldDB" id="A0A7D8AK06"/>
<dbReference type="Gene3D" id="3.30.70.920">
    <property type="match status" value="1"/>
</dbReference>
<dbReference type="InterPro" id="IPR019888">
    <property type="entry name" value="Tscrpt_reg_AsnC-like"/>
</dbReference>
<evidence type="ECO:0000313" key="6">
    <source>
        <dbReference type="Proteomes" id="UP000515708"/>
    </source>
</evidence>
<dbReference type="PANTHER" id="PTHR30154">
    <property type="entry name" value="LEUCINE-RESPONSIVE REGULATORY PROTEIN"/>
    <property type="match status" value="1"/>
</dbReference>
<organism evidence="5 6">
    <name type="scientific">Microbacterium esteraromaticum</name>
    <dbReference type="NCBI Taxonomy" id="57043"/>
    <lineage>
        <taxon>Bacteria</taxon>
        <taxon>Bacillati</taxon>
        <taxon>Actinomycetota</taxon>
        <taxon>Actinomycetes</taxon>
        <taxon>Micrococcales</taxon>
        <taxon>Microbacteriaceae</taxon>
        <taxon>Microbacterium</taxon>
    </lineage>
</organism>
<dbReference type="Pfam" id="PF01037">
    <property type="entry name" value="AsnC_trans_reg"/>
    <property type="match status" value="1"/>
</dbReference>
<reference evidence="5 6" key="1">
    <citation type="journal article" date="2020" name="Front. Microbiol.">
        <title>Design of Bacterial Strain-Specific qPCR Assays Using NGS Data and Publicly Available Resources and Its Application to Track Biocontrol Strains.</title>
        <authorList>
            <person name="Hernandez I."/>
            <person name="Sant C."/>
            <person name="Martinez R."/>
            <person name="Fernandez C."/>
        </authorList>
    </citation>
    <scope>NUCLEOTIDE SEQUENCE [LARGE SCALE GENOMIC DNA]</scope>
    <source>
        <strain evidence="5 6">B24</strain>
    </source>
</reference>
<dbReference type="InterPro" id="IPR019887">
    <property type="entry name" value="Tscrpt_reg_AsnC/Lrp_C"/>
</dbReference>
<evidence type="ECO:0000313" key="5">
    <source>
        <dbReference type="EMBL" id="QMU96347.1"/>
    </source>
</evidence>
<keyword evidence="1" id="KW-0805">Transcription regulation</keyword>
<dbReference type="SUPFAM" id="SSF46785">
    <property type="entry name" value="Winged helix' DNA-binding domain"/>
    <property type="match status" value="1"/>
</dbReference>